<reference evidence="3" key="1">
    <citation type="submission" date="2020-12" db="UniProtKB">
        <authorList>
            <consortium name="WormBaseParasite"/>
        </authorList>
    </citation>
    <scope>IDENTIFICATION</scope>
    <source>
        <strain evidence="3">MHco3</strain>
    </source>
</reference>
<dbReference type="PANTHER" id="PTHR47331">
    <property type="entry name" value="PHD-TYPE DOMAIN-CONTAINING PROTEIN"/>
    <property type="match status" value="1"/>
</dbReference>
<dbReference type="Gene3D" id="3.30.420.10">
    <property type="entry name" value="Ribonuclease H-like superfamily/Ribonuclease H"/>
    <property type="match status" value="1"/>
</dbReference>
<dbReference type="InterPro" id="IPR040676">
    <property type="entry name" value="DUF5641"/>
</dbReference>
<dbReference type="OrthoDB" id="8019190at2759"/>
<dbReference type="PANTHER" id="PTHR47331:SF1">
    <property type="entry name" value="GAG-LIKE PROTEIN"/>
    <property type="match status" value="1"/>
</dbReference>
<dbReference type="InterPro" id="IPR036397">
    <property type="entry name" value="RNaseH_sf"/>
</dbReference>
<dbReference type="Proteomes" id="UP000025227">
    <property type="component" value="Unplaced"/>
</dbReference>
<accession>A0A7I4Y3V6</accession>
<dbReference type="Pfam" id="PF18701">
    <property type="entry name" value="DUF5641"/>
    <property type="match status" value="1"/>
</dbReference>
<dbReference type="OMA" id="EINCENE"/>
<name>A0A7I4Y3V6_HAECO</name>
<evidence type="ECO:0000259" key="1">
    <source>
        <dbReference type="Pfam" id="PF18701"/>
    </source>
</evidence>
<dbReference type="AlphaFoldDB" id="A0A7I4Y3V6"/>
<sequence>MDIQPPPEAPWMGGAWERLVGTVKRAFNKSVGRRKLHYTEFLTIITEIEAIVNTRPLTACSANVEDIPLRPIDFLQKSLKYALPASDHEEIDDPTFDPQLIQSVTQAKHALESSEQIAQKFWERWHMEYLTALREVQRSRLKQHRHARPREPTVGEIVLIEQENIPRGSWCYGKIVELVKSTDEQVRSLKILLPNGHI</sequence>
<proteinExistence type="predicted"/>
<dbReference type="WBParaSite" id="HCON_00040010-00001">
    <property type="protein sequence ID" value="HCON_00040010-00001"/>
    <property type="gene ID" value="HCON_00040010"/>
</dbReference>
<organism evidence="2 3">
    <name type="scientific">Haemonchus contortus</name>
    <name type="common">Barber pole worm</name>
    <dbReference type="NCBI Taxonomy" id="6289"/>
    <lineage>
        <taxon>Eukaryota</taxon>
        <taxon>Metazoa</taxon>
        <taxon>Ecdysozoa</taxon>
        <taxon>Nematoda</taxon>
        <taxon>Chromadorea</taxon>
        <taxon>Rhabditida</taxon>
        <taxon>Rhabditina</taxon>
        <taxon>Rhabditomorpha</taxon>
        <taxon>Strongyloidea</taxon>
        <taxon>Trichostrongylidae</taxon>
        <taxon>Haemonchus</taxon>
    </lineage>
</organism>
<protein>
    <submittedName>
        <fullName evidence="3">DUF5641 domain-containing protein</fullName>
    </submittedName>
</protein>
<evidence type="ECO:0000313" key="3">
    <source>
        <dbReference type="WBParaSite" id="HCON_00040010-00001"/>
    </source>
</evidence>
<keyword evidence="2" id="KW-1185">Reference proteome</keyword>
<feature type="domain" description="DUF5641" evidence="1">
    <location>
        <begin position="113"/>
        <end position="196"/>
    </location>
</feature>
<dbReference type="GO" id="GO:0003676">
    <property type="term" value="F:nucleic acid binding"/>
    <property type="evidence" value="ECO:0007669"/>
    <property type="project" value="InterPro"/>
</dbReference>
<evidence type="ECO:0000313" key="2">
    <source>
        <dbReference type="Proteomes" id="UP000025227"/>
    </source>
</evidence>